<keyword evidence="3" id="KW-1185">Reference proteome</keyword>
<evidence type="ECO:0000313" key="3">
    <source>
        <dbReference type="Proteomes" id="UP000244755"/>
    </source>
</evidence>
<dbReference type="AlphaFoldDB" id="A0A2R4WSX2"/>
<accession>A0A2R4WSX2</accession>
<dbReference type="Proteomes" id="UP000244755">
    <property type="component" value="Chromosome 1"/>
</dbReference>
<dbReference type="KEGG" id="mee:DA075_02105"/>
<protein>
    <submittedName>
        <fullName evidence="2">Uncharacterized protein</fullName>
    </submittedName>
</protein>
<feature type="transmembrane region" description="Helical" evidence="1">
    <location>
        <begin position="12"/>
        <end position="31"/>
    </location>
</feature>
<keyword evidence="1" id="KW-1133">Transmembrane helix</keyword>
<gene>
    <name evidence="2" type="ORF">DA075_02105</name>
</gene>
<evidence type="ECO:0000313" key="2">
    <source>
        <dbReference type="EMBL" id="AWB24623.1"/>
    </source>
</evidence>
<dbReference type="EMBL" id="CP028843">
    <property type="protein sequence ID" value="AWB24623.1"/>
    <property type="molecule type" value="Genomic_DNA"/>
</dbReference>
<keyword evidence="1" id="KW-0472">Membrane</keyword>
<name>A0A2R4WSX2_9HYPH</name>
<proteinExistence type="predicted"/>
<reference evidence="2 3" key="1">
    <citation type="submission" date="2018-04" db="EMBL/GenBank/DDBJ databases">
        <title>Methylobacterium sp. PR1016A genome.</title>
        <authorList>
            <person name="Park W."/>
        </authorList>
    </citation>
    <scope>NUCLEOTIDE SEQUENCE [LARGE SCALE GENOMIC DNA]</scope>
    <source>
        <strain evidence="2 3">PR1016A</strain>
    </source>
</reference>
<feature type="transmembrane region" description="Helical" evidence="1">
    <location>
        <begin position="43"/>
        <end position="60"/>
    </location>
</feature>
<sequence>MLAVLATESQGTGNLGLFPVVVLLLGPLIGALGGRPARPREPLAVILATLLAVTAAYPFVETVLRRAGTMAIRQAASLRREPALDRVIGPVLVARQTGEAAERYAALWHGSEAAKAAVQNADVAFSGGLNATEPAMSLAWAREVAAMGRLVRERDLVRPAMRVTTIGYVEPFGRLLGAIPTPGTRLWLDPWRTVGLLSAEEARATLAPADAVFVQRCPLKPQLQDMIAHMFQAALDADFAPAAATGCYDLWLRRPH</sequence>
<keyword evidence="1" id="KW-0812">Transmembrane</keyword>
<dbReference type="OrthoDB" id="7993201at2"/>
<organism evidence="2 3">
    <name type="scientific">Methylobacterium currus</name>
    <dbReference type="NCBI Taxonomy" id="2051553"/>
    <lineage>
        <taxon>Bacteria</taxon>
        <taxon>Pseudomonadati</taxon>
        <taxon>Pseudomonadota</taxon>
        <taxon>Alphaproteobacteria</taxon>
        <taxon>Hyphomicrobiales</taxon>
        <taxon>Methylobacteriaceae</taxon>
        <taxon>Methylobacterium</taxon>
    </lineage>
</organism>
<evidence type="ECO:0000256" key="1">
    <source>
        <dbReference type="SAM" id="Phobius"/>
    </source>
</evidence>